<dbReference type="AlphaFoldDB" id="L1JIY3"/>
<feature type="binding site" evidence="7">
    <location>
        <position position="35"/>
    </location>
    <ligand>
        <name>ATP</name>
        <dbReference type="ChEBI" id="CHEBI:30616"/>
    </ligand>
</feature>
<dbReference type="CDD" id="cd14137">
    <property type="entry name" value="STKc_GSK3"/>
    <property type="match status" value="1"/>
</dbReference>
<dbReference type="eggNOG" id="KOG0658">
    <property type="taxonomic scope" value="Eukaryota"/>
</dbReference>
<evidence type="ECO:0000256" key="7">
    <source>
        <dbReference type="PROSITE-ProRule" id="PRU10141"/>
    </source>
</evidence>
<evidence type="ECO:0000256" key="1">
    <source>
        <dbReference type="ARBA" id="ARBA00005527"/>
    </source>
</evidence>
<dbReference type="InterPro" id="IPR011009">
    <property type="entry name" value="Kinase-like_dom_sf"/>
</dbReference>
<keyword evidence="12" id="KW-1185">Reference proteome</keyword>
<keyword evidence="4 7" id="KW-0547">Nucleotide-binding</keyword>
<organism evidence="10">
    <name type="scientific">Guillardia theta (strain CCMP2712)</name>
    <name type="common">Cryptophyte</name>
    <dbReference type="NCBI Taxonomy" id="905079"/>
    <lineage>
        <taxon>Eukaryota</taxon>
        <taxon>Cryptophyceae</taxon>
        <taxon>Pyrenomonadales</taxon>
        <taxon>Geminigeraceae</taxon>
        <taxon>Guillardia</taxon>
    </lineage>
</organism>
<dbReference type="FunFam" id="1.10.510.10:FF:000082">
    <property type="entry name" value="Shaggy-related protein kinase kappa"/>
    <property type="match status" value="1"/>
</dbReference>
<dbReference type="EMBL" id="JH992985">
    <property type="protein sequence ID" value="EKX48483.1"/>
    <property type="molecule type" value="Genomic_DNA"/>
</dbReference>
<sequence length="308" mass="35196">MAGRLVKERLIGNGSFGVVFQATDKESGDTVAVKKVLQDRRFKNRELEIMRLLRHVNVVELKDCFYTNGERPDEIYLNLMLEFIPETIYKVIRQYGASATKVPPILAKLYMYQVARSLAYIHSLGVCHRDIKPQNLLLDPTTHAVKLCDFGSAKILVQGENNIAYICSRYYRAPELIFGCSNYSTVIDVWSYGCVFAELFLGQPLFPGENNIDQMVEIIKILGTPTREEICNMNRNLAEFKFPLVLQHSWVKVFRDKAPSDCVDLMSKLLLYDPRKRYSPMQACAHDCFDDLREGSSLLPDGRPIPAR</sequence>
<evidence type="ECO:0000256" key="3">
    <source>
        <dbReference type="ARBA" id="ARBA00022679"/>
    </source>
</evidence>
<dbReference type="PROSITE" id="PS00108">
    <property type="entry name" value="PROTEIN_KINASE_ST"/>
    <property type="match status" value="1"/>
</dbReference>
<dbReference type="PROSITE" id="PS50011">
    <property type="entry name" value="PROTEIN_KINASE_DOM"/>
    <property type="match status" value="1"/>
</dbReference>
<evidence type="ECO:0000313" key="11">
    <source>
        <dbReference type="EnsemblProtists" id="EKX48483"/>
    </source>
</evidence>
<dbReference type="InterPro" id="IPR050591">
    <property type="entry name" value="GSK-3"/>
</dbReference>
<dbReference type="KEGG" id="gtt:GUITHDRAFT_68698"/>
<dbReference type="Proteomes" id="UP000011087">
    <property type="component" value="Unassembled WGS sequence"/>
</dbReference>
<evidence type="ECO:0000259" key="9">
    <source>
        <dbReference type="PROSITE" id="PS50011"/>
    </source>
</evidence>
<evidence type="ECO:0000256" key="2">
    <source>
        <dbReference type="ARBA" id="ARBA00022527"/>
    </source>
</evidence>
<protein>
    <recommendedName>
        <fullName evidence="9">Protein kinase domain-containing protein</fullName>
    </recommendedName>
</protein>
<keyword evidence="2 8" id="KW-0723">Serine/threonine-protein kinase</keyword>
<keyword evidence="3" id="KW-0808">Transferase</keyword>
<dbReference type="GO" id="GO:0005737">
    <property type="term" value="C:cytoplasm"/>
    <property type="evidence" value="ECO:0007669"/>
    <property type="project" value="TreeGrafter"/>
</dbReference>
<dbReference type="PANTHER" id="PTHR24057">
    <property type="entry name" value="GLYCOGEN SYNTHASE KINASE-3 ALPHA"/>
    <property type="match status" value="1"/>
</dbReference>
<gene>
    <name evidence="10" type="ORF">GUITHDRAFT_68698</name>
</gene>
<dbReference type="GO" id="GO:0007165">
    <property type="term" value="P:signal transduction"/>
    <property type="evidence" value="ECO:0007669"/>
    <property type="project" value="TreeGrafter"/>
</dbReference>
<reference evidence="11" key="3">
    <citation type="submission" date="2016-03" db="UniProtKB">
        <authorList>
            <consortium name="EnsemblProtists"/>
        </authorList>
    </citation>
    <scope>IDENTIFICATION</scope>
</reference>
<accession>L1JIY3</accession>
<dbReference type="RefSeq" id="XP_005835463.1">
    <property type="nucleotide sequence ID" value="XM_005835406.1"/>
</dbReference>
<dbReference type="Gene3D" id="3.30.200.20">
    <property type="entry name" value="Phosphorylase Kinase, domain 1"/>
    <property type="match status" value="1"/>
</dbReference>
<dbReference type="InterPro" id="IPR017441">
    <property type="entry name" value="Protein_kinase_ATP_BS"/>
</dbReference>
<dbReference type="PROSITE" id="PS00107">
    <property type="entry name" value="PROTEIN_KINASE_ATP"/>
    <property type="match status" value="1"/>
</dbReference>
<dbReference type="PaxDb" id="55529-EKX48483"/>
<dbReference type="GO" id="GO:0004674">
    <property type="term" value="F:protein serine/threonine kinase activity"/>
    <property type="evidence" value="ECO:0007669"/>
    <property type="project" value="UniProtKB-KW"/>
</dbReference>
<dbReference type="EnsemblProtists" id="EKX48483">
    <property type="protein sequence ID" value="EKX48483"/>
    <property type="gene ID" value="GUITHDRAFT_68698"/>
</dbReference>
<dbReference type="InterPro" id="IPR008271">
    <property type="entry name" value="Ser/Thr_kinase_AS"/>
</dbReference>
<dbReference type="InterPro" id="IPR039192">
    <property type="entry name" value="STKc_GSK3"/>
</dbReference>
<evidence type="ECO:0000256" key="8">
    <source>
        <dbReference type="RuleBase" id="RU000304"/>
    </source>
</evidence>
<dbReference type="OrthoDB" id="272141at2759"/>
<feature type="domain" description="Protein kinase" evidence="9">
    <location>
        <begin position="5"/>
        <end position="289"/>
    </location>
</feature>
<evidence type="ECO:0000313" key="10">
    <source>
        <dbReference type="EMBL" id="EKX48483.1"/>
    </source>
</evidence>
<reference evidence="12" key="2">
    <citation type="submission" date="2012-11" db="EMBL/GenBank/DDBJ databases">
        <authorList>
            <person name="Kuo A."/>
            <person name="Curtis B.A."/>
            <person name="Tanifuji G."/>
            <person name="Burki F."/>
            <person name="Gruber A."/>
            <person name="Irimia M."/>
            <person name="Maruyama S."/>
            <person name="Arias M.C."/>
            <person name="Ball S.G."/>
            <person name="Gile G.H."/>
            <person name="Hirakawa Y."/>
            <person name="Hopkins J.F."/>
            <person name="Rensing S.A."/>
            <person name="Schmutz J."/>
            <person name="Symeonidi A."/>
            <person name="Elias M."/>
            <person name="Eveleigh R.J."/>
            <person name="Herman E.K."/>
            <person name="Klute M.J."/>
            <person name="Nakayama T."/>
            <person name="Obornik M."/>
            <person name="Reyes-Prieto A."/>
            <person name="Armbrust E.V."/>
            <person name="Aves S.J."/>
            <person name="Beiko R.G."/>
            <person name="Coutinho P."/>
            <person name="Dacks J.B."/>
            <person name="Durnford D.G."/>
            <person name="Fast N.M."/>
            <person name="Green B.R."/>
            <person name="Grisdale C."/>
            <person name="Hempe F."/>
            <person name="Henrissat B."/>
            <person name="Hoppner M.P."/>
            <person name="Ishida K.-I."/>
            <person name="Kim E."/>
            <person name="Koreny L."/>
            <person name="Kroth P.G."/>
            <person name="Liu Y."/>
            <person name="Malik S.-B."/>
            <person name="Maier U.G."/>
            <person name="McRose D."/>
            <person name="Mock T."/>
            <person name="Neilson J.A."/>
            <person name="Onodera N.T."/>
            <person name="Poole A.M."/>
            <person name="Pritham E.J."/>
            <person name="Richards T.A."/>
            <person name="Rocap G."/>
            <person name="Roy S.W."/>
            <person name="Sarai C."/>
            <person name="Schaack S."/>
            <person name="Shirato S."/>
            <person name="Slamovits C.H."/>
            <person name="Spencer D.F."/>
            <person name="Suzuki S."/>
            <person name="Worden A.Z."/>
            <person name="Zauner S."/>
            <person name="Barry K."/>
            <person name="Bell C."/>
            <person name="Bharti A.K."/>
            <person name="Crow J.A."/>
            <person name="Grimwood J."/>
            <person name="Kramer R."/>
            <person name="Lindquist E."/>
            <person name="Lucas S."/>
            <person name="Salamov A."/>
            <person name="McFadden G.I."/>
            <person name="Lane C.E."/>
            <person name="Keeling P.J."/>
            <person name="Gray M.W."/>
            <person name="Grigoriev I.V."/>
            <person name="Archibald J.M."/>
        </authorList>
    </citation>
    <scope>NUCLEOTIDE SEQUENCE</scope>
    <source>
        <strain evidence="12">CCMP2712</strain>
    </source>
</reference>
<keyword evidence="5" id="KW-0418">Kinase</keyword>
<dbReference type="HOGENOM" id="CLU_000288_181_20_1"/>
<dbReference type="GO" id="GO:0005524">
    <property type="term" value="F:ATP binding"/>
    <property type="evidence" value="ECO:0007669"/>
    <property type="project" value="UniProtKB-UniRule"/>
</dbReference>
<dbReference type="STRING" id="905079.L1JIY3"/>
<comment type="similarity">
    <text evidence="1">Belongs to the protein kinase superfamily. CMGC Ser/Thr protein kinase family. GSK-3 subfamily.</text>
</comment>
<evidence type="ECO:0000256" key="6">
    <source>
        <dbReference type="ARBA" id="ARBA00022840"/>
    </source>
</evidence>
<dbReference type="SUPFAM" id="SSF56112">
    <property type="entry name" value="Protein kinase-like (PK-like)"/>
    <property type="match status" value="1"/>
</dbReference>
<dbReference type="Gene3D" id="1.10.510.10">
    <property type="entry name" value="Transferase(Phosphotransferase) domain 1"/>
    <property type="match status" value="1"/>
</dbReference>
<dbReference type="PANTHER" id="PTHR24057:SF0">
    <property type="entry name" value="PROTEIN KINASE SHAGGY-RELATED"/>
    <property type="match status" value="1"/>
</dbReference>
<evidence type="ECO:0000256" key="4">
    <source>
        <dbReference type="ARBA" id="ARBA00022741"/>
    </source>
</evidence>
<proteinExistence type="inferred from homology"/>
<dbReference type="GeneID" id="17305156"/>
<evidence type="ECO:0000313" key="12">
    <source>
        <dbReference type="Proteomes" id="UP000011087"/>
    </source>
</evidence>
<dbReference type="Pfam" id="PF00069">
    <property type="entry name" value="Pkinase"/>
    <property type="match status" value="1"/>
</dbReference>
<dbReference type="InterPro" id="IPR000719">
    <property type="entry name" value="Prot_kinase_dom"/>
</dbReference>
<reference evidence="10 12" key="1">
    <citation type="journal article" date="2012" name="Nature">
        <title>Algal genomes reveal evolutionary mosaicism and the fate of nucleomorphs.</title>
        <authorList>
            <consortium name="DOE Joint Genome Institute"/>
            <person name="Curtis B.A."/>
            <person name="Tanifuji G."/>
            <person name="Burki F."/>
            <person name="Gruber A."/>
            <person name="Irimia M."/>
            <person name="Maruyama S."/>
            <person name="Arias M.C."/>
            <person name="Ball S.G."/>
            <person name="Gile G.H."/>
            <person name="Hirakawa Y."/>
            <person name="Hopkins J.F."/>
            <person name="Kuo A."/>
            <person name="Rensing S.A."/>
            <person name="Schmutz J."/>
            <person name="Symeonidi A."/>
            <person name="Elias M."/>
            <person name="Eveleigh R.J."/>
            <person name="Herman E.K."/>
            <person name="Klute M.J."/>
            <person name="Nakayama T."/>
            <person name="Obornik M."/>
            <person name="Reyes-Prieto A."/>
            <person name="Armbrust E.V."/>
            <person name="Aves S.J."/>
            <person name="Beiko R.G."/>
            <person name="Coutinho P."/>
            <person name="Dacks J.B."/>
            <person name="Durnford D.G."/>
            <person name="Fast N.M."/>
            <person name="Green B.R."/>
            <person name="Grisdale C.J."/>
            <person name="Hempel F."/>
            <person name="Henrissat B."/>
            <person name="Hoppner M.P."/>
            <person name="Ishida K."/>
            <person name="Kim E."/>
            <person name="Koreny L."/>
            <person name="Kroth P.G."/>
            <person name="Liu Y."/>
            <person name="Malik S.B."/>
            <person name="Maier U.G."/>
            <person name="McRose D."/>
            <person name="Mock T."/>
            <person name="Neilson J.A."/>
            <person name="Onodera N.T."/>
            <person name="Poole A.M."/>
            <person name="Pritham E.J."/>
            <person name="Richards T.A."/>
            <person name="Rocap G."/>
            <person name="Roy S.W."/>
            <person name="Sarai C."/>
            <person name="Schaack S."/>
            <person name="Shirato S."/>
            <person name="Slamovits C.H."/>
            <person name="Spencer D.F."/>
            <person name="Suzuki S."/>
            <person name="Worden A.Z."/>
            <person name="Zauner S."/>
            <person name="Barry K."/>
            <person name="Bell C."/>
            <person name="Bharti A.K."/>
            <person name="Crow J.A."/>
            <person name="Grimwood J."/>
            <person name="Kramer R."/>
            <person name="Lindquist E."/>
            <person name="Lucas S."/>
            <person name="Salamov A."/>
            <person name="McFadden G.I."/>
            <person name="Lane C.E."/>
            <person name="Keeling P.J."/>
            <person name="Gray M.W."/>
            <person name="Grigoriev I.V."/>
            <person name="Archibald J.M."/>
        </authorList>
    </citation>
    <scope>NUCLEOTIDE SEQUENCE</scope>
    <source>
        <strain evidence="10 12">CCMP2712</strain>
    </source>
</reference>
<evidence type="ECO:0000256" key="5">
    <source>
        <dbReference type="ARBA" id="ARBA00022777"/>
    </source>
</evidence>
<dbReference type="SMART" id="SM00220">
    <property type="entry name" value="S_TKc"/>
    <property type="match status" value="1"/>
</dbReference>
<dbReference type="OMA" id="KMNDSVC"/>
<dbReference type="GO" id="GO:0030154">
    <property type="term" value="P:cell differentiation"/>
    <property type="evidence" value="ECO:0007669"/>
    <property type="project" value="TreeGrafter"/>
</dbReference>
<dbReference type="GO" id="GO:0005634">
    <property type="term" value="C:nucleus"/>
    <property type="evidence" value="ECO:0007669"/>
    <property type="project" value="TreeGrafter"/>
</dbReference>
<keyword evidence="6 7" id="KW-0067">ATP-binding</keyword>
<name>L1JIY3_GUITC</name>